<organism evidence="1 2">
    <name type="scientific">Microbacterium gilvum</name>
    <dbReference type="NCBI Taxonomy" id="1336204"/>
    <lineage>
        <taxon>Bacteria</taxon>
        <taxon>Bacillati</taxon>
        <taxon>Actinomycetota</taxon>
        <taxon>Actinomycetes</taxon>
        <taxon>Micrococcales</taxon>
        <taxon>Microbacteriaceae</taxon>
        <taxon>Microbacterium</taxon>
    </lineage>
</organism>
<reference evidence="2" key="1">
    <citation type="journal article" date="2019" name="Int. J. Syst. Evol. Microbiol.">
        <title>The Global Catalogue of Microorganisms (GCM) 10K type strain sequencing project: providing services to taxonomists for standard genome sequencing and annotation.</title>
        <authorList>
            <consortium name="The Broad Institute Genomics Platform"/>
            <consortium name="The Broad Institute Genome Sequencing Center for Infectious Disease"/>
            <person name="Wu L."/>
            <person name="Ma J."/>
        </authorList>
    </citation>
    <scope>NUCLEOTIDE SEQUENCE [LARGE SCALE GENOMIC DNA]</scope>
    <source>
        <strain evidence="2">JCM 18537</strain>
    </source>
</reference>
<proteinExistence type="predicted"/>
<dbReference type="EMBL" id="BAABKO010000001">
    <property type="protein sequence ID" value="GAA4762304.1"/>
    <property type="molecule type" value="Genomic_DNA"/>
</dbReference>
<comment type="caution">
    <text evidence="1">The sequence shown here is derived from an EMBL/GenBank/DDBJ whole genome shotgun (WGS) entry which is preliminary data.</text>
</comment>
<evidence type="ECO:0000313" key="1">
    <source>
        <dbReference type="EMBL" id="GAA4762304.1"/>
    </source>
</evidence>
<protein>
    <submittedName>
        <fullName evidence="1">Uncharacterized protein</fullName>
    </submittedName>
</protein>
<dbReference type="SUPFAM" id="SSF53098">
    <property type="entry name" value="Ribonuclease H-like"/>
    <property type="match status" value="1"/>
</dbReference>
<gene>
    <name evidence="1" type="ORF">GCM10023351_00890</name>
</gene>
<dbReference type="InterPro" id="IPR012337">
    <property type="entry name" value="RNaseH-like_sf"/>
</dbReference>
<dbReference type="Gene3D" id="3.30.420.10">
    <property type="entry name" value="Ribonuclease H-like superfamily/Ribonuclease H"/>
    <property type="match status" value="1"/>
</dbReference>
<sequence length="191" mass="20005">MIVFGFDPSLTTSGVAGLEYAGGHRAMNARRVTAPAPAGAEHPIAEERRRMRRMLTGMLVGVPAQVDLSVVEGPAIAGKFRGKADERAGLRWMLIDQLLARGPVAVVTPNTRELLAVGRGFARGTSQAVRKGAVLDRVRATFPEVQIPDHNAADAVALAAAGAHALGMPMTYSAKQISAHAGIAWPVKVAG</sequence>
<accession>A0ABP8ZR08</accession>
<dbReference type="Proteomes" id="UP001501645">
    <property type="component" value="Unassembled WGS sequence"/>
</dbReference>
<evidence type="ECO:0000313" key="2">
    <source>
        <dbReference type="Proteomes" id="UP001501645"/>
    </source>
</evidence>
<keyword evidence="2" id="KW-1185">Reference proteome</keyword>
<name>A0ABP8ZR08_9MICO</name>
<dbReference type="InterPro" id="IPR036397">
    <property type="entry name" value="RNaseH_sf"/>
</dbReference>